<dbReference type="InterPro" id="IPR050595">
    <property type="entry name" value="Bact_response_regulator"/>
</dbReference>
<reference evidence="5 6" key="1">
    <citation type="journal article" date="2011" name="J. Bacteriol.">
        <title>Complete genome sequence of seawater bacterium Glaciecola nitratireducens FR1064T.</title>
        <authorList>
            <person name="Bian F."/>
            <person name="Qin Q.L."/>
            <person name="Xie B.B."/>
            <person name="Shu Y.L."/>
            <person name="Zhang X.Y."/>
            <person name="Yu Y."/>
            <person name="Chen B."/>
            <person name="Chen X.L."/>
            <person name="Zhou B.C."/>
            <person name="Zhang Y.Z."/>
        </authorList>
    </citation>
    <scope>NUCLEOTIDE SEQUENCE [LARGE SCALE GENOMIC DNA]</scope>
    <source>
        <strain evidence="6">JCM 12485 / KCTC 12276 / FR1064</strain>
    </source>
</reference>
<dbReference type="Gene3D" id="3.30.70.270">
    <property type="match status" value="1"/>
</dbReference>
<proteinExistence type="predicted"/>
<dbReference type="CDD" id="cd01949">
    <property type="entry name" value="GGDEF"/>
    <property type="match status" value="1"/>
</dbReference>
<evidence type="ECO:0000313" key="6">
    <source>
        <dbReference type="Proteomes" id="UP000009282"/>
    </source>
</evidence>
<dbReference type="InterPro" id="IPR029787">
    <property type="entry name" value="Nucleotide_cyclase"/>
</dbReference>
<dbReference type="InterPro" id="IPR011006">
    <property type="entry name" value="CheY-like_superfamily"/>
</dbReference>
<gene>
    <name evidence="5" type="ordered locus">GNIT_3344</name>
</gene>
<accession>G4QN19</accession>
<name>G4QN19_GLANF</name>
<dbReference type="AlphaFoldDB" id="G4QN19"/>
<evidence type="ECO:0000259" key="4">
    <source>
        <dbReference type="PROSITE" id="PS50887"/>
    </source>
</evidence>
<keyword evidence="1 2" id="KW-0597">Phosphoprotein</keyword>
<dbReference type="NCBIfam" id="TIGR00254">
    <property type="entry name" value="GGDEF"/>
    <property type="match status" value="1"/>
</dbReference>
<dbReference type="eggNOG" id="COG3706">
    <property type="taxonomic scope" value="Bacteria"/>
</dbReference>
<feature type="domain" description="Response regulatory" evidence="3">
    <location>
        <begin position="17"/>
        <end position="133"/>
    </location>
</feature>
<dbReference type="PANTHER" id="PTHR44591:SF3">
    <property type="entry name" value="RESPONSE REGULATORY DOMAIN-CONTAINING PROTEIN"/>
    <property type="match status" value="1"/>
</dbReference>
<dbReference type="Pfam" id="PF00072">
    <property type="entry name" value="Response_reg"/>
    <property type="match status" value="1"/>
</dbReference>
<sequence length="315" mass="34544">MGNALYKENIVEQSNYRVLVINDSEIELKLYLNSLGQEFDVSFSSNARTAWELLNSAPLPDAIILDIMTPNEDGLQLCTRIKETQFIQDVPIIFVSSLTGPTIKSQAFEHGGADFISKPPVMSELIARLRRHMALYRKTKKLESLIFIDPLTHLPNASKFQEVLIVEWARCARYWHHVTLLVIRLDNLEKIREVGGSDKYFATIAAVADGLTSAGNRPGDLVATLANDKFAILLSDCGHEGATLKAKQIMSQFENDKVVTTGTHLSCTIGYAVAAPAGGGSSEALFWAVENAMFEAQENGKGKICAVKGIIGVTE</sequence>
<dbReference type="InterPro" id="IPR001789">
    <property type="entry name" value="Sig_transdc_resp-reg_receiver"/>
</dbReference>
<dbReference type="SMART" id="SM00448">
    <property type="entry name" value="REC"/>
    <property type="match status" value="1"/>
</dbReference>
<dbReference type="PANTHER" id="PTHR44591">
    <property type="entry name" value="STRESS RESPONSE REGULATOR PROTEIN 1"/>
    <property type="match status" value="1"/>
</dbReference>
<dbReference type="Pfam" id="PF00990">
    <property type="entry name" value="GGDEF"/>
    <property type="match status" value="1"/>
</dbReference>
<feature type="domain" description="GGDEF" evidence="4">
    <location>
        <begin position="176"/>
        <end position="309"/>
    </location>
</feature>
<dbReference type="Proteomes" id="UP000009282">
    <property type="component" value="Chromosome"/>
</dbReference>
<organism evidence="5 6">
    <name type="scientific">Glaciecola nitratireducens (strain JCM 12485 / KCTC 12276 / FR1064)</name>
    <dbReference type="NCBI Taxonomy" id="1085623"/>
    <lineage>
        <taxon>Bacteria</taxon>
        <taxon>Pseudomonadati</taxon>
        <taxon>Pseudomonadota</taxon>
        <taxon>Gammaproteobacteria</taxon>
        <taxon>Alteromonadales</taxon>
        <taxon>Alteromonadaceae</taxon>
        <taxon>Brumicola</taxon>
    </lineage>
</organism>
<dbReference type="KEGG" id="gni:GNIT_3344"/>
<protein>
    <submittedName>
        <fullName evidence="5">Diguanylate cyclase (GGDEF domain)</fullName>
    </submittedName>
</protein>
<dbReference type="GO" id="GO:0000160">
    <property type="term" value="P:phosphorelay signal transduction system"/>
    <property type="evidence" value="ECO:0007669"/>
    <property type="project" value="InterPro"/>
</dbReference>
<evidence type="ECO:0000313" key="5">
    <source>
        <dbReference type="EMBL" id="AEP31438.1"/>
    </source>
</evidence>
<keyword evidence="6" id="KW-1185">Reference proteome</keyword>
<dbReference type="SMART" id="SM00267">
    <property type="entry name" value="GGDEF"/>
    <property type="match status" value="1"/>
</dbReference>
<dbReference type="InterPro" id="IPR000160">
    <property type="entry name" value="GGDEF_dom"/>
</dbReference>
<evidence type="ECO:0000259" key="3">
    <source>
        <dbReference type="PROSITE" id="PS50110"/>
    </source>
</evidence>
<dbReference type="Gene3D" id="3.40.50.2300">
    <property type="match status" value="1"/>
</dbReference>
<dbReference type="PROSITE" id="PS50110">
    <property type="entry name" value="RESPONSE_REGULATORY"/>
    <property type="match status" value="1"/>
</dbReference>
<evidence type="ECO:0000256" key="2">
    <source>
        <dbReference type="PROSITE-ProRule" id="PRU00169"/>
    </source>
</evidence>
<evidence type="ECO:0000256" key="1">
    <source>
        <dbReference type="ARBA" id="ARBA00022553"/>
    </source>
</evidence>
<dbReference type="HOGENOM" id="CLU_000445_11_28_6"/>
<dbReference type="InterPro" id="IPR043128">
    <property type="entry name" value="Rev_trsase/Diguanyl_cyclase"/>
</dbReference>
<dbReference type="SUPFAM" id="SSF55073">
    <property type="entry name" value="Nucleotide cyclase"/>
    <property type="match status" value="1"/>
</dbReference>
<dbReference type="PROSITE" id="PS50887">
    <property type="entry name" value="GGDEF"/>
    <property type="match status" value="1"/>
</dbReference>
<feature type="modified residue" description="4-aspartylphosphate" evidence="2">
    <location>
        <position position="66"/>
    </location>
</feature>
<dbReference type="STRING" id="1085623.GNIT_3344"/>
<dbReference type="RefSeq" id="WP_014110309.1">
    <property type="nucleotide sequence ID" value="NC_016041.1"/>
</dbReference>
<dbReference type="EMBL" id="CP003060">
    <property type="protein sequence ID" value="AEP31438.1"/>
    <property type="molecule type" value="Genomic_DNA"/>
</dbReference>
<dbReference type="SUPFAM" id="SSF52172">
    <property type="entry name" value="CheY-like"/>
    <property type="match status" value="1"/>
</dbReference>